<dbReference type="RefSeq" id="WP_229955716.1">
    <property type="nucleotide sequence ID" value="NZ_BAAAEM010000003.1"/>
</dbReference>
<reference evidence="3 4" key="1">
    <citation type="journal article" date="2019" name="Int. J. Syst. Evol. Microbiol.">
        <title>The Global Catalogue of Microorganisms (GCM) 10K type strain sequencing project: providing services to taxonomists for standard genome sequencing and annotation.</title>
        <authorList>
            <consortium name="The Broad Institute Genomics Platform"/>
            <consortium name="The Broad Institute Genome Sequencing Center for Infectious Disease"/>
            <person name="Wu L."/>
            <person name="Ma J."/>
        </authorList>
    </citation>
    <scope>NUCLEOTIDE SEQUENCE [LARGE SCALE GENOMIC DNA]</scope>
    <source>
        <strain evidence="3 4">JCM 14162</strain>
    </source>
</reference>
<organism evidence="3 4">
    <name type="scientific">Parasphingorhabdus litoris</name>
    <dbReference type="NCBI Taxonomy" id="394733"/>
    <lineage>
        <taxon>Bacteria</taxon>
        <taxon>Pseudomonadati</taxon>
        <taxon>Pseudomonadota</taxon>
        <taxon>Alphaproteobacteria</taxon>
        <taxon>Sphingomonadales</taxon>
        <taxon>Sphingomonadaceae</taxon>
        <taxon>Parasphingorhabdus</taxon>
    </lineage>
</organism>
<evidence type="ECO:0000256" key="1">
    <source>
        <dbReference type="SAM" id="MobiDB-lite"/>
    </source>
</evidence>
<gene>
    <name evidence="3" type="ORF">GCM10009096_31930</name>
</gene>
<keyword evidence="2" id="KW-1133">Transmembrane helix</keyword>
<feature type="region of interest" description="Disordered" evidence="1">
    <location>
        <begin position="272"/>
        <end position="329"/>
    </location>
</feature>
<dbReference type="Proteomes" id="UP001500713">
    <property type="component" value="Unassembled WGS sequence"/>
</dbReference>
<evidence type="ECO:0000313" key="3">
    <source>
        <dbReference type="EMBL" id="GAA0486735.1"/>
    </source>
</evidence>
<keyword evidence="4" id="KW-1185">Reference proteome</keyword>
<keyword evidence="2" id="KW-0812">Transmembrane</keyword>
<comment type="caution">
    <text evidence="3">The sequence shown here is derived from an EMBL/GenBank/DDBJ whole genome shotgun (WGS) entry which is preliminary data.</text>
</comment>
<feature type="compositionally biased region" description="Low complexity" evidence="1">
    <location>
        <begin position="272"/>
        <end position="283"/>
    </location>
</feature>
<sequence length="346" mass="36712">MELTEQNMDAKRAPIMAVAAGVGAALVVVTLPHVYLESTIGATGLSEILPAAAPPLGNTARGLLAIMAGLVSASAIYFFLNRKGSSDMGVALREQINAASPIELELEEEAKKKKRFALPKFDAKSLTKFLKRPKKDKAKVMDLADLPQLRKLDDDAEEAERPSIFNVPDAADPIAQEIQQFEEPAALDIPEESVAETTSAEAEVAVENAAPVEAPVVETAVVDAETVPEPVQKNAMPKEDLSALSIAQLADRLEAGLTRLKQLEAASLNGAAVASPAPATEPSEPAPQHENAPAADPVRDEAPAFTPPPLKEVEQAPEPMMEERQADMDVALKAALGTLEKMTAQR</sequence>
<protein>
    <submittedName>
        <fullName evidence="3">Uncharacterized protein</fullName>
    </submittedName>
</protein>
<name>A0ABN1AYV1_9SPHN</name>
<proteinExistence type="predicted"/>
<keyword evidence="2" id="KW-0472">Membrane</keyword>
<evidence type="ECO:0000256" key="2">
    <source>
        <dbReference type="SAM" id="Phobius"/>
    </source>
</evidence>
<feature type="transmembrane region" description="Helical" evidence="2">
    <location>
        <begin position="62"/>
        <end position="80"/>
    </location>
</feature>
<dbReference type="EMBL" id="BAAAEM010000003">
    <property type="protein sequence ID" value="GAA0486735.1"/>
    <property type="molecule type" value="Genomic_DNA"/>
</dbReference>
<accession>A0ABN1AYV1</accession>
<feature type="transmembrane region" description="Helical" evidence="2">
    <location>
        <begin position="12"/>
        <end position="35"/>
    </location>
</feature>
<evidence type="ECO:0000313" key="4">
    <source>
        <dbReference type="Proteomes" id="UP001500713"/>
    </source>
</evidence>